<dbReference type="InterPro" id="IPR055335">
    <property type="entry name" value="Ucp6/RUP1"/>
</dbReference>
<dbReference type="GO" id="GO:0005634">
    <property type="term" value="C:nucleus"/>
    <property type="evidence" value="ECO:0007669"/>
    <property type="project" value="TreeGrafter"/>
</dbReference>
<feature type="region of interest" description="Disordered" evidence="1">
    <location>
        <begin position="703"/>
        <end position="761"/>
    </location>
</feature>
<dbReference type="PANTHER" id="PTHR39597:SF1">
    <property type="entry name" value="UBA DOMAIN-CONTAINING PROTEIN RUP1"/>
    <property type="match status" value="1"/>
</dbReference>
<feature type="compositionally biased region" description="Polar residues" evidence="1">
    <location>
        <begin position="709"/>
        <end position="725"/>
    </location>
</feature>
<feature type="compositionally biased region" description="Basic and acidic residues" evidence="1">
    <location>
        <begin position="749"/>
        <end position="761"/>
    </location>
</feature>
<sequence>MASEPSPDRFKEFVEFTWLDPEEDLSLIMAALKSSSTASQLAGEYWDGPDAFRNKYRTQSVWDESAFSAGRDGEKNSTGIAFNIEAPDNPVIDGITPSDGYHGTSAGAPSRPPSRTNNRSPLGAPSNSAQEEEDLQRALRESAAGSGATPQEAGVTNTGTQATYFGPANRTDYDQSSWAMVTTSGNTSQAVAYEIPLPSGRKREPGEPAFLIQQPNSRHSQHRLGSILTILHGIPQARNVLLAAGEQARNYGFNREWWNGQRISAEAQFAGDSEPDFHQEIHRLMAFLDGTHRSYGSVEAMADLVPEPEPGNDTTTTERQFWDTLNAKTDPETMKPLIHRAYPIYIDTLEPAGDESTRFAYLNFQLPKNQYEHTKTLYEVWDWLVWSDPLTWQEFTPGSKMVVLSEMGEVITFLLDGDTPETIDIPEVWYPERYLEHRKNEARVIQEHIIWVLDNLFKAREDEYNSLHWLDGNKPYDKREMLEKTIKEYEGQVRYLDGLGRFRELQKSDDGENAYTRLEEGPSILTEEEGRLSQTAKQVVARCKQLLSEIDSKLAKIKWELERLNERQRFLGRILTDPQKSGNAGPFNCKKYHLRGVSTGKNTTYVCRRTGETSLEDIYEGTSQNDQWWRLSYTAGDKNPVKTEKVSLDLVMRQMFQETKNPMLVYATEDAVTQPKMPLSSALETFVLAENKTFAKDLALEEVTEEDGNATNKTNEFTSPRSPASPNFKRKFSSGSVDSLDSNRASNGDSERGSRDADFEARSFGIGDAMDTEMAEIPQSSVFDTSNNLTETKHSGEIQQTAESYDTQLAAPQQMETSTDTSANSAFDISRTVTPGAEEQPKSPEMQERNSNGGGSPFMPRRSMYLGSDHDPRDEQKTKRMMDMEMPDDQ</sequence>
<dbReference type="PROSITE" id="PS50330">
    <property type="entry name" value="UIM"/>
    <property type="match status" value="1"/>
</dbReference>
<dbReference type="GeneID" id="62157148"/>
<comment type="caution">
    <text evidence="2">The sequence shown here is derived from an EMBL/GenBank/DDBJ whole genome shotgun (WGS) entry which is preliminary data.</text>
</comment>
<dbReference type="InterPro" id="IPR003903">
    <property type="entry name" value="UIM_dom"/>
</dbReference>
<feature type="compositionally biased region" description="Polar residues" evidence="1">
    <location>
        <begin position="113"/>
        <end position="129"/>
    </location>
</feature>
<dbReference type="AlphaFoldDB" id="A0A9P6LPQ7"/>
<organism evidence="2 3">
    <name type="scientific">Colletotrichum karsti</name>
    <dbReference type="NCBI Taxonomy" id="1095194"/>
    <lineage>
        <taxon>Eukaryota</taxon>
        <taxon>Fungi</taxon>
        <taxon>Dikarya</taxon>
        <taxon>Ascomycota</taxon>
        <taxon>Pezizomycotina</taxon>
        <taxon>Sordariomycetes</taxon>
        <taxon>Hypocreomycetidae</taxon>
        <taxon>Glomerellales</taxon>
        <taxon>Glomerellaceae</taxon>
        <taxon>Colletotrichum</taxon>
        <taxon>Colletotrichum boninense species complex</taxon>
    </lineage>
</organism>
<feature type="region of interest" description="Disordered" evidence="1">
    <location>
        <begin position="832"/>
        <end position="890"/>
    </location>
</feature>
<feature type="region of interest" description="Disordered" evidence="1">
    <location>
        <begin position="65"/>
        <end position="168"/>
    </location>
</feature>
<dbReference type="GO" id="GO:0005829">
    <property type="term" value="C:cytosol"/>
    <property type="evidence" value="ECO:0007669"/>
    <property type="project" value="TreeGrafter"/>
</dbReference>
<accession>A0A9P6LPQ7</accession>
<feature type="compositionally biased region" description="Basic and acidic residues" evidence="1">
    <location>
        <begin position="839"/>
        <end position="848"/>
    </location>
</feature>
<evidence type="ECO:0000313" key="2">
    <source>
        <dbReference type="EMBL" id="KAF9881205.1"/>
    </source>
</evidence>
<dbReference type="PANTHER" id="PTHR39597">
    <property type="entry name" value="UBA DOMAIN-CONTAINING PROTEIN RUP1"/>
    <property type="match status" value="1"/>
</dbReference>
<proteinExistence type="predicted"/>
<feature type="region of interest" description="Disordered" evidence="1">
    <location>
        <begin position="780"/>
        <end position="800"/>
    </location>
</feature>
<feature type="compositionally biased region" description="Basic and acidic residues" evidence="1">
    <location>
        <begin position="868"/>
        <end position="883"/>
    </location>
</feature>
<reference evidence="2" key="2">
    <citation type="submission" date="2020-11" db="EMBL/GenBank/DDBJ databases">
        <title>Whole genome sequencing of Colletotrichum sp.</title>
        <authorList>
            <person name="Li H."/>
        </authorList>
    </citation>
    <scope>NUCLEOTIDE SEQUENCE</scope>
    <source>
        <strain evidence="2">CkLH20</strain>
    </source>
</reference>
<dbReference type="RefSeq" id="XP_038750666.1">
    <property type="nucleotide sequence ID" value="XM_038884074.1"/>
</dbReference>
<keyword evidence="3" id="KW-1185">Reference proteome</keyword>
<feature type="compositionally biased region" description="Polar residues" evidence="1">
    <location>
        <begin position="733"/>
        <end position="748"/>
    </location>
</feature>
<evidence type="ECO:0000313" key="3">
    <source>
        <dbReference type="Proteomes" id="UP000781932"/>
    </source>
</evidence>
<reference evidence="2" key="1">
    <citation type="submission" date="2020-03" db="EMBL/GenBank/DDBJ databases">
        <authorList>
            <person name="He L."/>
        </authorList>
    </citation>
    <scope>NUCLEOTIDE SEQUENCE</scope>
    <source>
        <strain evidence="2">CkLH20</strain>
    </source>
</reference>
<dbReference type="OrthoDB" id="4489171at2759"/>
<dbReference type="GO" id="GO:0016579">
    <property type="term" value="P:protein deubiquitination"/>
    <property type="evidence" value="ECO:0007669"/>
    <property type="project" value="TreeGrafter"/>
</dbReference>
<feature type="compositionally biased region" description="Polar residues" evidence="1">
    <location>
        <begin position="154"/>
        <end position="163"/>
    </location>
</feature>
<gene>
    <name evidence="2" type="ORF">CkaCkLH20_01355</name>
</gene>
<feature type="compositionally biased region" description="Polar residues" evidence="1">
    <location>
        <begin position="780"/>
        <end position="790"/>
    </location>
</feature>
<protein>
    <submittedName>
        <fullName evidence="2">Ubiquitin interaction motif protein</fullName>
    </submittedName>
</protein>
<name>A0A9P6LPQ7_9PEZI</name>
<dbReference type="Proteomes" id="UP000781932">
    <property type="component" value="Unassembled WGS sequence"/>
</dbReference>
<evidence type="ECO:0000256" key="1">
    <source>
        <dbReference type="SAM" id="MobiDB-lite"/>
    </source>
</evidence>
<dbReference type="EMBL" id="JAATWM020000003">
    <property type="protein sequence ID" value="KAF9881205.1"/>
    <property type="molecule type" value="Genomic_DNA"/>
</dbReference>